<dbReference type="KEGG" id="ptq:P700755_002789"/>
<dbReference type="STRING" id="313595.P700755_002789"/>
<dbReference type="Proteomes" id="UP000008514">
    <property type="component" value="Chromosome"/>
</dbReference>
<accession>K4IVP5</accession>
<protein>
    <submittedName>
        <fullName evidence="1">Uncharacterized protein</fullName>
    </submittedName>
</protein>
<organism evidence="1 2">
    <name type="scientific">Psychroflexus torquis (strain ATCC 700755 / CIP 106069 / ACAM 623)</name>
    <dbReference type="NCBI Taxonomy" id="313595"/>
    <lineage>
        <taxon>Bacteria</taxon>
        <taxon>Pseudomonadati</taxon>
        <taxon>Bacteroidota</taxon>
        <taxon>Flavobacteriia</taxon>
        <taxon>Flavobacteriales</taxon>
        <taxon>Flavobacteriaceae</taxon>
        <taxon>Psychroflexus</taxon>
    </lineage>
</organism>
<name>K4IVP5_PSYTT</name>
<evidence type="ECO:0000313" key="2">
    <source>
        <dbReference type="Proteomes" id="UP000008514"/>
    </source>
</evidence>
<sequence>MSSLLSTNYIKRIEKNGIDPYELFAKGEEANNESFYV</sequence>
<dbReference type="HOGENOM" id="CLU_3347654_0_0_10"/>
<evidence type="ECO:0000313" key="1">
    <source>
        <dbReference type="EMBL" id="AFU69515.1"/>
    </source>
</evidence>
<dbReference type="EMBL" id="CP003879">
    <property type="protein sequence ID" value="AFU69515.1"/>
    <property type="molecule type" value="Genomic_DNA"/>
</dbReference>
<dbReference type="AlphaFoldDB" id="K4IVP5"/>
<proteinExistence type="predicted"/>
<reference evidence="1" key="2">
    <citation type="submission" date="2012-09" db="EMBL/GenBank/DDBJ databases">
        <title>The complete sequence of Psychroflexus torquis an extreme psychrophile from sea-ice that is stimulated by light.</title>
        <authorList>
            <person name="Feng S."/>
            <person name="Powell S.M."/>
            <person name="Bowman J.P."/>
        </authorList>
    </citation>
    <scope>NUCLEOTIDE SEQUENCE [LARGE SCALE GENOMIC DNA]</scope>
    <source>
        <strain evidence="1">ATCC 700755</strain>
    </source>
</reference>
<gene>
    <name evidence="1" type="ordered locus">P700755_002789</name>
</gene>
<keyword evidence="2" id="KW-1185">Reference proteome</keyword>
<reference evidence="1" key="1">
    <citation type="submission" date="2006-03" db="EMBL/GenBank/DDBJ databases">
        <authorList>
            <person name="Bowman J."/>
            <person name="Ferriera S."/>
            <person name="Johnson J."/>
            <person name="Kravitz S."/>
            <person name="Halpern A."/>
            <person name="Remington K."/>
            <person name="Beeson K."/>
            <person name="Tran B."/>
            <person name="Rogers Y.-H."/>
            <person name="Friedman R."/>
            <person name="Venter J.C."/>
        </authorList>
    </citation>
    <scope>NUCLEOTIDE SEQUENCE [LARGE SCALE GENOMIC DNA]</scope>
    <source>
        <strain evidence="1">ATCC 700755</strain>
    </source>
</reference>